<feature type="domain" description="Transposase Helix-turn-helix" evidence="1">
    <location>
        <begin position="74"/>
        <end position="102"/>
    </location>
</feature>
<protein>
    <recommendedName>
        <fullName evidence="1">Transposase Helix-turn-helix domain-containing protein</fullName>
    </recommendedName>
</protein>
<dbReference type="PANTHER" id="PTHR23080:SF63">
    <property type="entry name" value="TICK TRANSPOSON"/>
    <property type="match status" value="1"/>
</dbReference>
<gene>
    <name evidence="2" type="ORF">PMEA_00002978</name>
</gene>
<dbReference type="PANTHER" id="PTHR23080">
    <property type="entry name" value="THAP DOMAIN PROTEIN"/>
    <property type="match status" value="1"/>
</dbReference>
<evidence type="ECO:0000313" key="3">
    <source>
        <dbReference type="Proteomes" id="UP001159428"/>
    </source>
</evidence>
<sequence>MNAETHMPESRVKIAQNAETQTTEFEYLFKQAVLQPFIEKYFANNDERVRFYTGLPGLMRSKQLFLSSVCSGKSLSLFQEIVMVLIKLRLNVPLQDLAYRFG</sequence>
<dbReference type="Proteomes" id="UP001159428">
    <property type="component" value="Unassembled WGS sequence"/>
</dbReference>
<name>A0AAU9W861_9CNID</name>
<proteinExistence type="predicted"/>
<accession>A0AAU9W861</accession>
<feature type="non-terminal residue" evidence="2">
    <location>
        <position position="102"/>
    </location>
</feature>
<dbReference type="Pfam" id="PF13613">
    <property type="entry name" value="HTH_Tnp_4"/>
    <property type="match status" value="1"/>
</dbReference>
<organism evidence="2 3">
    <name type="scientific">Pocillopora meandrina</name>
    <dbReference type="NCBI Taxonomy" id="46732"/>
    <lineage>
        <taxon>Eukaryota</taxon>
        <taxon>Metazoa</taxon>
        <taxon>Cnidaria</taxon>
        <taxon>Anthozoa</taxon>
        <taxon>Hexacorallia</taxon>
        <taxon>Scleractinia</taxon>
        <taxon>Astrocoeniina</taxon>
        <taxon>Pocilloporidae</taxon>
        <taxon>Pocillopora</taxon>
    </lineage>
</organism>
<reference evidence="2 3" key="1">
    <citation type="submission" date="2022-05" db="EMBL/GenBank/DDBJ databases">
        <authorList>
            <consortium name="Genoscope - CEA"/>
            <person name="William W."/>
        </authorList>
    </citation>
    <scope>NUCLEOTIDE SEQUENCE [LARGE SCALE GENOMIC DNA]</scope>
</reference>
<comment type="caution">
    <text evidence="2">The sequence shown here is derived from an EMBL/GenBank/DDBJ whole genome shotgun (WGS) entry which is preliminary data.</text>
</comment>
<evidence type="ECO:0000313" key="2">
    <source>
        <dbReference type="EMBL" id="CAH3107860.1"/>
    </source>
</evidence>
<keyword evidence="3" id="KW-1185">Reference proteome</keyword>
<dbReference type="InterPro" id="IPR027805">
    <property type="entry name" value="Transposase_HTH_dom"/>
</dbReference>
<dbReference type="AlphaFoldDB" id="A0AAU9W861"/>
<dbReference type="EMBL" id="CALNXJ010000011">
    <property type="protein sequence ID" value="CAH3107860.1"/>
    <property type="molecule type" value="Genomic_DNA"/>
</dbReference>
<evidence type="ECO:0000259" key="1">
    <source>
        <dbReference type="Pfam" id="PF13613"/>
    </source>
</evidence>